<evidence type="ECO:0000256" key="6">
    <source>
        <dbReference type="PROSITE-ProRule" id="PRU00782"/>
    </source>
</evidence>
<dbReference type="Gene3D" id="2.30.30.40">
    <property type="entry name" value="SH3 Domains"/>
    <property type="match status" value="2"/>
</dbReference>
<dbReference type="PANTHER" id="PTHR22692">
    <property type="entry name" value="MYOSIN VII, XV"/>
    <property type="match status" value="1"/>
</dbReference>
<reference evidence="11" key="1">
    <citation type="submission" date="2016-05" db="EMBL/GenBank/DDBJ databases">
        <authorList>
            <person name="Lavstsen T."/>
            <person name="Jespersen J.S."/>
        </authorList>
    </citation>
    <scope>NUCLEOTIDE SEQUENCE</scope>
    <source>
        <tissue evidence="11">Brain</tissue>
    </source>
</reference>
<evidence type="ECO:0000256" key="4">
    <source>
        <dbReference type="ARBA" id="ARBA00022737"/>
    </source>
</evidence>
<dbReference type="InterPro" id="IPR035963">
    <property type="entry name" value="FERM_2"/>
</dbReference>
<evidence type="ECO:0000259" key="9">
    <source>
        <dbReference type="PROSITE" id="PS51016"/>
    </source>
</evidence>
<dbReference type="GO" id="GO:0003779">
    <property type="term" value="F:actin binding"/>
    <property type="evidence" value="ECO:0007669"/>
    <property type="project" value="UniProtKB-KW"/>
</dbReference>
<dbReference type="Pfam" id="PF00063">
    <property type="entry name" value="Myosin_head"/>
    <property type="match status" value="1"/>
</dbReference>
<evidence type="ECO:0000259" key="10">
    <source>
        <dbReference type="PROSITE" id="PS51456"/>
    </source>
</evidence>
<dbReference type="SUPFAM" id="SSF47031">
    <property type="entry name" value="Second domain of FERM"/>
    <property type="match status" value="1"/>
</dbReference>
<comment type="subcellular location">
    <subcellularLocation>
        <location evidence="1">Cytoplasm</location>
    </subcellularLocation>
</comment>
<dbReference type="GO" id="GO:0016459">
    <property type="term" value="C:myosin complex"/>
    <property type="evidence" value="ECO:0007669"/>
    <property type="project" value="UniProtKB-KW"/>
</dbReference>
<evidence type="ECO:0000259" key="8">
    <source>
        <dbReference type="PROSITE" id="PS50057"/>
    </source>
</evidence>
<dbReference type="Pfam" id="PF00373">
    <property type="entry name" value="FERM_M"/>
    <property type="match status" value="1"/>
</dbReference>
<dbReference type="EMBL" id="HAED01000157">
    <property type="protein sequence ID" value="SBQ86002.1"/>
    <property type="molecule type" value="Transcribed_RNA"/>
</dbReference>
<keyword evidence="4" id="KW-0677">Repeat</keyword>
<proteinExistence type="inferred from homology"/>
<dbReference type="Gene3D" id="2.30.29.30">
    <property type="entry name" value="Pleckstrin-homology domain (PH domain)/Phosphotyrosine-binding domain (PTB)"/>
    <property type="match status" value="1"/>
</dbReference>
<keyword evidence="6" id="KW-0518">Myosin</keyword>
<dbReference type="InterPro" id="IPR011993">
    <property type="entry name" value="PH-like_dom_sf"/>
</dbReference>
<dbReference type="InterPro" id="IPR027417">
    <property type="entry name" value="P-loop_NTPase"/>
</dbReference>
<accession>A0A1A8HPH3</accession>
<feature type="region of interest" description="Disordered" evidence="7">
    <location>
        <begin position="1435"/>
        <end position="1454"/>
    </location>
</feature>
<dbReference type="SMART" id="SM00242">
    <property type="entry name" value="MYSc"/>
    <property type="match status" value="1"/>
</dbReference>
<dbReference type="CDD" id="cd13201">
    <property type="entry name" value="FERM_C_MyoXV"/>
    <property type="match status" value="1"/>
</dbReference>
<dbReference type="SMART" id="SM00015">
    <property type="entry name" value="IQ"/>
    <property type="match status" value="2"/>
</dbReference>
<dbReference type="SMART" id="SM00139">
    <property type="entry name" value="MyTH4"/>
    <property type="match status" value="2"/>
</dbReference>
<evidence type="ECO:0000256" key="7">
    <source>
        <dbReference type="SAM" id="MobiDB-lite"/>
    </source>
</evidence>
<dbReference type="Pfam" id="PF00784">
    <property type="entry name" value="MyTH4"/>
    <property type="match status" value="2"/>
</dbReference>
<feature type="domain" description="Myosin motor" evidence="10">
    <location>
        <begin position="1"/>
        <end position="229"/>
    </location>
</feature>
<dbReference type="CDD" id="cd14473">
    <property type="entry name" value="FERM_B-lobe"/>
    <property type="match status" value="1"/>
</dbReference>
<feature type="compositionally biased region" description="Pro residues" evidence="7">
    <location>
        <begin position="1011"/>
        <end position="1024"/>
    </location>
</feature>
<comment type="similarity">
    <text evidence="2 6">Belongs to the TRAFAC class myosin-kinesin ATPase superfamily. Myosin family.</text>
</comment>
<dbReference type="SUPFAM" id="SSF52540">
    <property type="entry name" value="P-loop containing nucleoside triphosphate hydrolases"/>
    <property type="match status" value="1"/>
</dbReference>
<dbReference type="GO" id="GO:0003774">
    <property type="term" value="F:cytoskeletal motor activity"/>
    <property type="evidence" value="ECO:0007669"/>
    <property type="project" value="InterPro"/>
</dbReference>
<keyword evidence="5 6" id="KW-0009">Actin-binding</keyword>
<feature type="domain" description="MyTH4" evidence="9">
    <location>
        <begin position="1458"/>
        <end position="1612"/>
    </location>
</feature>
<dbReference type="PROSITE" id="PS50096">
    <property type="entry name" value="IQ"/>
    <property type="match status" value="1"/>
</dbReference>
<dbReference type="InterPro" id="IPR001609">
    <property type="entry name" value="Myosin_head_motor_dom-like"/>
</dbReference>
<dbReference type="GO" id="GO:0005524">
    <property type="term" value="F:ATP binding"/>
    <property type="evidence" value="ECO:0007669"/>
    <property type="project" value="InterPro"/>
</dbReference>
<dbReference type="FunFam" id="2.30.30.40:FF:000201">
    <property type="entry name" value="Myosin XVA"/>
    <property type="match status" value="1"/>
</dbReference>
<dbReference type="Gene3D" id="3.10.20.90">
    <property type="entry name" value="Phosphatidylinositol 3-kinase Catalytic Subunit, Chain A, domain 1"/>
    <property type="match status" value="1"/>
</dbReference>
<protein>
    <submittedName>
        <fullName evidence="11">Myosin XVAb</fullName>
    </submittedName>
</protein>
<feature type="compositionally biased region" description="Polar residues" evidence="7">
    <location>
        <begin position="891"/>
        <end position="914"/>
    </location>
</feature>
<gene>
    <name evidence="11" type="primary">MYO15AB</name>
</gene>
<dbReference type="GO" id="GO:0005737">
    <property type="term" value="C:cytoplasm"/>
    <property type="evidence" value="ECO:0007669"/>
    <property type="project" value="UniProtKB-SubCell"/>
</dbReference>
<keyword evidence="6" id="KW-0505">Motor protein</keyword>
<dbReference type="Gene3D" id="1.25.40.530">
    <property type="entry name" value="MyTH4 domain"/>
    <property type="match status" value="2"/>
</dbReference>
<dbReference type="PROSITE" id="PS50057">
    <property type="entry name" value="FERM_3"/>
    <property type="match status" value="1"/>
</dbReference>
<dbReference type="Pfam" id="PF26570">
    <property type="entry name" value="MYO15"/>
    <property type="match status" value="1"/>
</dbReference>
<dbReference type="Gene3D" id="1.20.120.720">
    <property type="entry name" value="Myosin VI head, motor domain, U50 subdomain"/>
    <property type="match status" value="1"/>
</dbReference>
<dbReference type="PROSITE" id="PS51016">
    <property type="entry name" value="MYTH4"/>
    <property type="match status" value="2"/>
</dbReference>
<reference evidence="11" key="2">
    <citation type="submission" date="2016-06" db="EMBL/GenBank/DDBJ databases">
        <title>The genome of a short-lived fish provides insights into sex chromosome evolution and the genetic control of aging.</title>
        <authorList>
            <person name="Reichwald K."/>
            <person name="Felder M."/>
            <person name="Petzold A."/>
            <person name="Koch P."/>
            <person name="Groth M."/>
            <person name="Platzer M."/>
        </authorList>
    </citation>
    <scope>NUCLEOTIDE SEQUENCE</scope>
    <source>
        <tissue evidence="11">Brain</tissue>
    </source>
</reference>
<feature type="region of interest" description="Disordered" evidence="7">
    <location>
        <begin position="869"/>
        <end position="930"/>
    </location>
</feature>
<dbReference type="InterPro" id="IPR000299">
    <property type="entry name" value="FERM_domain"/>
</dbReference>
<dbReference type="InterPro" id="IPR019748">
    <property type="entry name" value="FERM_central"/>
</dbReference>
<dbReference type="PANTHER" id="PTHR22692:SF21">
    <property type="entry name" value="MYOSIN XVA"/>
    <property type="match status" value="1"/>
</dbReference>
<feature type="domain" description="FERM" evidence="8">
    <location>
        <begin position="1617"/>
        <end position="1938"/>
    </location>
</feature>
<organism evidence="11">
    <name type="scientific">Nothobranchius kuhntae</name>
    <name type="common">Beira killifish</name>
    <dbReference type="NCBI Taxonomy" id="321403"/>
    <lineage>
        <taxon>Eukaryota</taxon>
        <taxon>Metazoa</taxon>
        <taxon>Chordata</taxon>
        <taxon>Craniata</taxon>
        <taxon>Vertebrata</taxon>
        <taxon>Euteleostomi</taxon>
        <taxon>Actinopterygii</taxon>
        <taxon>Neopterygii</taxon>
        <taxon>Teleostei</taxon>
        <taxon>Neoteleostei</taxon>
        <taxon>Acanthomorphata</taxon>
        <taxon>Ovalentaria</taxon>
        <taxon>Atherinomorphae</taxon>
        <taxon>Cyprinodontiformes</taxon>
        <taxon>Nothobranchiidae</taxon>
        <taxon>Nothobranchius</taxon>
    </lineage>
</organism>
<dbReference type="InterPro" id="IPR059004">
    <property type="entry name" value="MYO15"/>
</dbReference>
<sequence length="1938" mass="217607">MEKIYTPLTVESALDARDAVAKILYSLLFSWLTERINGRVYPRNEALSISVLDIYGFEELQEEQEEYMREQIGWQPQPFNNNQACLDLIAAKPHGILRILDDQCGFPQATDHTFLQKCHYHHGNNSLYARPKMPLPEFTLKHYAGKVTYQVHKFLDKNFDMVRQDVLDLFIQSKNRMISSLFLKHSESLSQQRSNVRRGSTARRHQANTVSAKFQSSLQDLLDKMERSQECLTWNGENCVTMLHKLCPAKEGTYQVGVSKIFLKEDLYQLLEGKRDRVLDIAAMTLQRYTRMCFVRKNFVKFKGCMTLFQGRCRGYLARKKFALRRKYLIKLRSAVLLIVNRQRYMRTVVEPARKAEEDRTNREVVNVTTLPIPAELAGLLQAASGGEELHSDCLAVVQAPKVQVDPQLILPLDINNYLMTHYIETMFREPLFGMLTAPLEESLIRLDEQLKQGSLNVFILILRFMGDPNLNGAQENLFGNYIIQRGLSHPVLRDEILVQIANQVWRNPNMLNSERGWLLLSSCLSAFLPSQRLAKFLLKFVSDYGPEGYDCVCQHRLLQALQRLGLGPEYVRTYPPCLLEWTANRKKAHTVLHVHCFDGVSFLCPLHSWTTGEEIAKDILQHRGVTEGRRGCYFIISALQPTRVRPNASISLLGGGFDMNNDIPSAIPGLDLLSQDLEPQRGMDRYLDSLFDPVLSDGAGEADTAAGLSSRMRGAGGVGGKWQQQGQSGGHPPPPGAVRVLPVGGVMSPPVAAVAPVTPGNQQAVLAQQQQAIVNQQAVIMAQQMTIHAMAMVSSPVSSPPTSPITSPPMSPLLPHPPSAYVPVSPYAVIPPSPYANIPPSPYANFTPTPYAGAVIPASPYLLSAQQGHTLSQPNTPLPTEPWAACPDPHQSSSTAEAAQSRSKSSPQVQSGKDSVPRRKAPGVPINKEPTRKFAPVVMAPLPPAGDVVKYSSSDHIVPSHDIQEIIKRYNSPSPPPDLLPPGKRRPEEKFKKKPTARDEALQILKPQMEHPPPPQPKQPVAPSPSASAMKEAGFKPTRSTKARAPVRPLPKTPSVSRELPVEAESIQTQLHQGSNEEHYTYTNVPWRLYLRKEVFYPKDSINNPLVLDLIFKQIVNDTLSEACVRITRDERQKMKALFAKNGVEQNMDPVEEHVKKTIVTAARETWEIYFSRLFPASGSVGTGVQVLAVSHSGIKLLKTVKSSAAAPDYFRVLRPYTYADILFVTIPSENMLEFNLTNEKLILFSAKALQVKHLIDTFISEIKKDSDYVIAERNFVTEDRAMLSFHKGDIIRLQVMNGVEKGHSYGCVVRKKVVFLEDLKRDTEDFGWKFGAMFGRSGAFPTECVHPVAPPDFLALPLDRRAEPRGGADQFAVSSAVAVAVASTTAAHEIDQTIENVPFDGFSDGELDERMMQDSKYDMLEFAKKYFRQATGGKGEFSKSKSKNRDSREPTEMIKFSKTPLTESLIEFTDSGMNRVAADLFLSIMRFMGDSTPRGLSEQEVLSSFLKLIGDFTLMRDEAYCQLLKQLTANTSSKPDSCQRGWRLLYILTAFHRCSEVLKPFLVKYLHQASRSAGAQYQGIAKACEQNLRKTFHYGGRTVPPNSMELKAMMAGRSSKRQLFLFPGGIERHVKIKTCSVALEVIEELCYEMGLHTVEAMEEYAIFLVTNRGQNVRPLNKNEYILDVATEAELVDSNYSFWFRRVVWTQPLRFENELCVTMQYNQILPDYRKGLLNILSHGNVSDQQFHQISKLAALQQRAKDIVFVPSIHELSEYIAAPLFKKQPPQQWVTMVTQHMQQVQPLSPHQARAQFLGLVSAFPMFGSSFFYIHSSSSTTFYAPCILAVNQRGLHFLHKNTHELMIVVPLVEVQSTRTQRPSAGTSYPYVDITLGDLNTQRVIQLQLEQGLELCRVIAMQVENMMSVRAKRLTLPPSEITML</sequence>
<dbReference type="InterPro" id="IPR051567">
    <property type="entry name" value="Unconventional_Myosin_ATPase"/>
</dbReference>
<evidence type="ECO:0000256" key="3">
    <source>
        <dbReference type="ARBA" id="ARBA00022490"/>
    </source>
</evidence>
<evidence type="ECO:0000256" key="1">
    <source>
        <dbReference type="ARBA" id="ARBA00004496"/>
    </source>
</evidence>
<dbReference type="InterPro" id="IPR038185">
    <property type="entry name" value="MyTH4_dom_sf"/>
</dbReference>
<dbReference type="Gene3D" id="1.20.5.190">
    <property type="match status" value="1"/>
</dbReference>
<dbReference type="InterPro" id="IPR000048">
    <property type="entry name" value="IQ_motif_EF-hand-BS"/>
</dbReference>
<dbReference type="Pfam" id="PF00612">
    <property type="entry name" value="IQ"/>
    <property type="match status" value="1"/>
</dbReference>
<feature type="region of interest" description="Disordered" evidence="7">
    <location>
        <begin position="969"/>
        <end position="1060"/>
    </location>
</feature>
<dbReference type="InterPro" id="IPR041795">
    <property type="entry name" value="MyoXV_FERM_C"/>
</dbReference>
<dbReference type="InterPro" id="IPR036028">
    <property type="entry name" value="SH3-like_dom_sf"/>
</dbReference>
<dbReference type="SUPFAM" id="SSF50044">
    <property type="entry name" value="SH3-domain"/>
    <property type="match status" value="1"/>
</dbReference>
<comment type="caution">
    <text evidence="6">Lacks conserved residue(s) required for the propagation of feature annotation.</text>
</comment>
<evidence type="ECO:0000313" key="11">
    <source>
        <dbReference type="EMBL" id="SBQ86002.1"/>
    </source>
</evidence>
<evidence type="ECO:0000256" key="5">
    <source>
        <dbReference type="ARBA" id="ARBA00023203"/>
    </source>
</evidence>
<feature type="domain" description="MyTH4" evidence="9">
    <location>
        <begin position="435"/>
        <end position="586"/>
    </location>
</feature>
<name>A0A1A8HPH3_NOTKU</name>
<feature type="compositionally biased region" description="Basic and acidic residues" evidence="7">
    <location>
        <begin position="1438"/>
        <end position="1454"/>
    </location>
</feature>
<dbReference type="PROSITE" id="PS51456">
    <property type="entry name" value="MYOSIN_MOTOR"/>
    <property type="match status" value="1"/>
</dbReference>
<keyword evidence="3" id="KW-0963">Cytoplasm</keyword>
<feature type="region of interest" description="Disordered" evidence="7">
    <location>
        <begin position="711"/>
        <end position="736"/>
    </location>
</feature>
<dbReference type="Gene3D" id="1.20.58.530">
    <property type="match status" value="1"/>
</dbReference>
<evidence type="ECO:0000256" key="2">
    <source>
        <dbReference type="ARBA" id="ARBA00008314"/>
    </source>
</evidence>
<dbReference type="InterPro" id="IPR000857">
    <property type="entry name" value="MyTH4_dom"/>
</dbReference>
<feature type="compositionally biased region" description="Basic and acidic residues" evidence="7">
    <location>
        <begin position="986"/>
        <end position="1002"/>
    </location>
</feature>